<feature type="compositionally biased region" description="Basic and acidic residues" evidence="1">
    <location>
        <begin position="80"/>
        <end position="92"/>
    </location>
</feature>
<keyword evidence="2" id="KW-0472">Membrane</keyword>
<comment type="caution">
    <text evidence="3">The sequence shown here is derived from an EMBL/GenBank/DDBJ whole genome shotgun (WGS) entry which is preliminary data.</text>
</comment>
<proteinExistence type="predicted"/>
<reference evidence="4" key="1">
    <citation type="journal article" date="2019" name="Int. J. Syst. Evol. Microbiol.">
        <title>The Global Catalogue of Microorganisms (GCM) 10K type strain sequencing project: providing services to taxonomists for standard genome sequencing and annotation.</title>
        <authorList>
            <consortium name="The Broad Institute Genomics Platform"/>
            <consortium name="The Broad Institute Genome Sequencing Center for Infectious Disease"/>
            <person name="Wu L."/>
            <person name="Ma J."/>
        </authorList>
    </citation>
    <scope>NUCLEOTIDE SEQUENCE [LARGE SCALE GENOMIC DNA]</scope>
    <source>
        <strain evidence="4">JCM 15481</strain>
    </source>
</reference>
<organism evidence="3 4">
    <name type="scientific">Streptomyces synnematoformans</name>
    <dbReference type="NCBI Taxonomy" id="415721"/>
    <lineage>
        <taxon>Bacteria</taxon>
        <taxon>Bacillati</taxon>
        <taxon>Actinomycetota</taxon>
        <taxon>Actinomycetes</taxon>
        <taxon>Kitasatosporales</taxon>
        <taxon>Streptomycetaceae</taxon>
        <taxon>Streptomyces</taxon>
    </lineage>
</organism>
<dbReference type="EMBL" id="BAAAPF010000187">
    <property type="protein sequence ID" value="GAA2137721.1"/>
    <property type="molecule type" value="Genomic_DNA"/>
</dbReference>
<feature type="region of interest" description="Disordered" evidence="1">
    <location>
        <begin position="78"/>
        <end position="104"/>
    </location>
</feature>
<feature type="transmembrane region" description="Helical" evidence="2">
    <location>
        <begin position="12"/>
        <end position="32"/>
    </location>
</feature>
<keyword evidence="2" id="KW-0812">Transmembrane</keyword>
<feature type="transmembrane region" description="Helical" evidence="2">
    <location>
        <begin position="44"/>
        <end position="63"/>
    </location>
</feature>
<evidence type="ECO:0000256" key="2">
    <source>
        <dbReference type="SAM" id="Phobius"/>
    </source>
</evidence>
<evidence type="ECO:0000313" key="4">
    <source>
        <dbReference type="Proteomes" id="UP001500443"/>
    </source>
</evidence>
<sequence length="104" mass="11229">MTPKPNPAVRYTAMRLGVFVASFVILAVLVRIGVLPAGLGDSNYLWVMLLAIVVSAPLSFVLLRGQRAQMSEQIVGRVQKSKERLAANRSSEDEADDEARGSAS</sequence>
<dbReference type="RefSeq" id="WP_344291987.1">
    <property type="nucleotide sequence ID" value="NZ_BAAAPF010000187.1"/>
</dbReference>
<dbReference type="InterPro" id="IPR025323">
    <property type="entry name" value="DUF4229"/>
</dbReference>
<dbReference type="Pfam" id="PF14012">
    <property type="entry name" value="DUF4229"/>
    <property type="match status" value="1"/>
</dbReference>
<evidence type="ECO:0000313" key="3">
    <source>
        <dbReference type="EMBL" id="GAA2137721.1"/>
    </source>
</evidence>
<gene>
    <name evidence="3" type="ORF">GCM10009802_46970</name>
</gene>
<keyword evidence="2" id="KW-1133">Transmembrane helix</keyword>
<keyword evidence="4" id="KW-1185">Reference proteome</keyword>
<evidence type="ECO:0000256" key="1">
    <source>
        <dbReference type="SAM" id="MobiDB-lite"/>
    </source>
</evidence>
<name>A0ABP5L1L6_9ACTN</name>
<dbReference type="Proteomes" id="UP001500443">
    <property type="component" value="Unassembled WGS sequence"/>
</dbReference>
<accession>A0ABP5L1L6</accession>
<protein>
    <submittedName>
        <fullName evidence="3">DUF4229 domain-containing protein</fullName>
    </submittedName>
</protein>